<accession>A0A5N5DB35</accession>
<feature type="compositionally biased region" description="Basic and acidic residues" evidence="1">
    <location>
        <begin position="151"/>
        <end position="168"/>
    </location>
</feature>
<keyword evidence="3" id="KW-1185">Reference proteome</keyword>
<evidence type="ECO:0000256" key="1">
    <source>
        <dbReference type="SAM" id="MobiDB-lite"/>
    </source>
</evidence>
<gene>
    <name evidence="2" type="ORF">DBV05_g6310</name>
</gene>
<evidence type="ECO:0000313" key="2">
    <source>
        <dbReference type="EMBL" id="KAB2574979.1"/>
    </source>
</evidence>
<dbReference type="EMBL" id="VCHE01000037">
    <property type="protein sequence ID" value="KAB2574979.1"/>
    <property type="molecule type" value="Genomic_DNA"/>
</dbReference>
<evidence type="ECO:0000313" key="3">
    <source>
        <dbReference type="Proteomes" id="UP000325902"/>
    </source>
</evidence>
<sequence>MSAAKAQGKLVSPDTGGDEVLTYLPAASVMGHAPYVRNAWRGSDLTAHTMRQAIRDEHIVASIGSATDKEAATAVARQLADEGFRRTAEVAQALRRDETPKDSDAGDYAMLEASPSSAGSVVDPNLPYWPIDATDEGLQLGQNEYDSTPMEVRDSRPGVRAEYPRKIP</sequence>
<dbReference type="Proteomes" id="UP000325902">
    <property type="component" value="Unassembled WGS sequence"/>
</dbReference>
<name>A0A5N5DB35_9PEZI</name>
<comment type="caution">
    <text evidence="2">The sequence shown here is derived from an EMBL/GenBank/DDBJ whole genome shotgun (WGS) entry which is preliminary data.</text>
</comment>
<organism evidence="2 3">
    <name type="scientific">Lasiodiplodia theobromae</name>
    <dbReference type="NCBI Taxonomy" id="45133"/>
    <lineage>
        <taxon>Eukaryota</taxon>
        <taxon>Fungi</taxon>
        <taxon>Dikarya</taxon>
        <taxon>Ascomycota</taxon>
        <taxon>Pezizomycotina</taxon>
        <taxon>Dothideomycetes</taxon>
        <taxon>Dothideomycetes incertae sedis</taxon>
        <taxon>Botryosphaeriales</taxon>
        <taxon>Botryosphaeriaceae</taxon>
        <taxon>Lasiodiplodia</taxon>
    </lineage>
</organism>
<feature type="region of interest" description="Disordered" evidence="1">
    <location>
        <begin position="96"/>
        <end position="123"/>
    </location>
</feature>
<feature type="region of interest" description="Disordered" evidence="1">
    <location>
        <begin position="145"/>
        <end position="168"/>
    </location>
</feature>
<dbReference type="AlphaFoldDB" id="A0A5N5DB35"/>
<reference evidence="2 3" key="1">
    <citation type="journal article" date="2019" name="Sci. Rep.">
        <title>A multi-omics analysis of the grapevine pathogen Lasiodiplodia theobromae reveals that temperature affects the expression of virulence- and pathogenicity-related genes.</title>
        <authorList>
            <person name="Felix C."/>
            <person name="Meneses R."/>
            <person name="Goncalves M.F.M."/>
            <person name="Tilleman L."/>
            <person name="Duarte A.S."/>
            <person name="Jorrin-Novo J.V."/>
            <person name="Van de Peer Y."/>
            <person name="Deforce D."/>
            <person name="Van Nieuwerburgh F."/>
            <person name="Esteves A.C."/>
            <person name="Alves A."/>
        </authorList>
    </citation>
    <scope>NUCLEOTIDE SEQUENCE [LARGE SCALE GENOMIC DNA]</scope>
    <source>
        <strain evidence="2 3">LA-SOL3</strain>
    </source>
</reference>
<protein>
    <submittedName>
        <fullName evidence="2">Uncharacterized protein</fullName>
    </submittedName>
</protein>
<proteinExistence type="predicted"/>